<sequence>MACKIAIYTAVFGGKDQVREPLRYKEDDNIDYFLISDDQELKSDSYKIIYKKPIYDDITKNARYYKIIGLDEFKSYDFIIWHDANLQIAQDKILNVLKFVENKGIAFFKHSQRDCVYDEAIKCIQLEKDYPFKILKQVLGYYVKGIKCKAGLYDTSIVVKNNKLLSHEFVNLWWHEIKHKSRRDQLSLPYALKKFNIEPGIMKGRREKNEYSFFSNHYHTKYNFLSSSTPKSFNKWHKSFTIKVILILKKLNFNGL</sequence>
<dbReference type="EMBL" id="BAABAV010000001">
    <property type="protein sequence ID" value="GAA4267996.1"/>
    <property type="molecule type" value="Genomic_DNA"/>
</dbReference>
<keyword evidence="3" id="KW-1185">Reference proteome</keyword>
<dbReference type="RefSeq" id="WP_139002010.1">
    <property type="nucleotide sequence ID" value="NZ_BAABAV010000001.1"/>
</dbReference>
<name>A0ABP8E6Y3_9FLAO</name>
<evidence type="ECO:0000259" key="1">
    <source>
        <dbReference type="Pfam" id="PF04765"/>
    </source>
</evidence>
<dbReference type="PANTHER" id="PTHR12956:SF17">
    <property type="entry name" value="OS01G0749100 PROTEIN"/>
    <property type="match status" value="1"/>
</dbReference>
<dbReference type="InterPro" id="IPR048354">
    <property type="entry name" value="TOD1_MUCI70_glycTrfase_dom"/>
</dbReference>
<proteinExistence type="predicted"/>
<accession>A0ABP8E6Y3</accession>
<reference evidence="3" key="1">
    <citation type="journal article" date="2019" name="Int. J. Syst. Evol. Microbiol.">
        <title>The Global Catalogue of Microorganisms (GCM) 10K type strain sequencing project: providing services to taxonomists for standard genome sequencing and annotation.</title>
        <authorList>
            <consortium name="The Broad Institute Genomics Platform"/>
            <consortium name="The Broad Institute Genome Sequencing Center for Infectious Disease"/>
            <person name="Wu L."/>
            <person name="Ma J."/>
        </authorList>
    </citation>
    <scope>NUCLEOTIDE SEQUENCE [LARGE SCALE GENOMIC DNA]</scope>
    <source>
        <strain evidence="3">JCM 17452</strain>
    </source>
</reference>
<evidence type="ECO:0000313" key="2">
    <source>
        <dbReference type="EMBL" id="GAA4267996.1"/>
    </source>
</evidence>
<dbReference type="Proteomes" id="UP001500027">
    <property type="component" value="Unassembled WGS sequence"/>
</dbReference>
<dbReference type="InterPro" id="IPR006852">
    <property type="entry name" value="TOD1_MUCI70"/>
</dbReference>
<dbReference type="PANTHER" id="PTHR12956">
    <property type="entry name" value="ALKALINE CERAMIDASE-RELATED"/>
    <property type="match status" value="1"/>
</dbReference>
<evidence type="ECO:0000313" key="3">
    <source>
        <dbReference type="Proteomes" id="UP001500027"/>
    </source>
</evidence>
<comment type="caution">
    <text evidence="2">The sequence shown here is derived from an EMBL/GenBank/DDBJ whole genome shotgun (WGS) entry which is preliminary data.</text>
</comment>
<organism evidence="2 3">
    <name type="scientific">Hyunsoonleella aestuarii</name>
    <dbReference type="NCBI Taxonomy" id="912802"/>
    <lineage>
        <taxon>Bacteria</taxon>
        <taxon>Pseudomonadati</taxon>
        <taxon>Bacteroidota</taxon>
        <taxon>Flavobacteriia</taxon>
        <taxon>Flavobacteriales</taxon>
        <taxon>Flavobacteriaceae</taxon>
    </lineage>
</organism>
<dbReference type="Pfam" id="PF04765">
    <property type="entry name" value="TOD1_MUCI70"/>
    <property type="match status" value="1"/>
</dbReference>
<gene>
    <name evidence="2" type="ORF">GCM10022257_00970</name>
</gene>
<feature type="domain" description="TOD1/MUCI70 glycosyltransferase-like" evidence="1">
    <location>
        <begin position="2"/>
        <end position="198"/>
    </location>
</feature>
<protein>
    <recommendedName>
        <fullName evidence="1">TOD1/MUCI70 glycosyltransferase-like domain-containing protein</fullName>
    </recommendedName>
</protein>